<protein>
    <submittedName>
        <fullName evidence="2">Uncharacterized protein</fullName>
    </submittedName>
</protein>
<comment type="caution">
    <text evidence="2">The sequence shown here is derived from an EMBL/GenBank/DDBJ whole genome shotgun (WGS) entry which is preliminary data.</text>
</comment>
<dbReference type="GeneID" id="85436505"/>
<organism evidence="2 3">
    <name type="scientific">Colletotrichum navitas</name>
    <dbReference type="NCBI Taxonomy" id="681940"/>
    <lineage>
        <taxon>Eukaryota</taxon>
        <taxon>Fungi</taxon>
        <taxon>Dikarya</taxon>
        <taxon>Ascomycota</taxon>
        <taxon>Pezizomycotina</taxon>
        <taxon>Sordariomycetes</taxon>
        <taxon>Hypocreomycetidae</taxon>
        <taxon>Glomerellales</taxon>
        <taxon>Glomerellaceae</taxon>
        <taxon>Colletotrichum</taxon>
        <taxon>Colletotrichum graminicola species complex</taxon>
    </lineage>
</organism>
<feature type="compositionally biased region" description="Polar residues" evidence="1">
    <location>
        <begin position="25"/>
        <end position="37"/>
    </location>
</feature>
<gene>
    <name evidence="2" type="ORF">LY79DRAFT_297751</name>
</gene>
<keyword evidence="3" id="KW-1185">Reference proteome</keyword>
<dbReference type="Proteomes" id="UP001230504">
    <property type="component" value="Unassembled WGS sequence"/>
</dbReference>
<dbReference type="EMBL" id="JAHLJV010000053">
    <property type="protein sequence ID" value="KAK1580593.1"/>
    <property type="molecule type" value="Genomic_DNA"/>
</dbReference>
<evidence type="ECO:0000313" key="2">
    <source>
        <dbReference type="EMBL" id="KAK1580593.1"/>
    </source>
</evidence>
<proteinExistence type="predicted"/>
<reference evidence="2" key="1">
    <citation type="submission" date="2021-06" db="EMBL/GenBank/DDBJ databases">
        <title>Comparative genomics, transcriptomics and evolutionary studies reveal genomic signatures of adaptation to plant cell wall in hemibiotrophic fungi.</title>
        <authorList>
            <consortium name="DOE Joint Genome Institute"/>
            <person name="Baroncelli R."/>
            <person name="Diaz J.F."/>
            <person name="Benocci T."/>
            <person name="Peng M."/>
            <person name="Battaglia E."/>
            <person name="Haridas S."/>
            <person name="Andreopoulos W."/>
            <person name="Labutti K."/>
            <person name="Pangilinan J."/>
            <person name="Floch G.L."/>
            <person name="Makela M.R."/>
            <person name="Henrissat B."/>
            <person name="Grigoriev I.V."/>
            <person name="Crouch J.A."/>
            <person name="De Vries R.P."/>
            <person name="Sukno S.A."/>
            <person name="Thon M.R."/>
        </authorList>
    </citation>
    <scope>NUCLEOTIDE SEQUENCE</scope>
    <source>
        <strain evidence="2">CBS 125086</strain>
    </source>
</reference>
<name>A0AAD8PTP5_9PEZI</name>
<sequence>MSQYFSDFQYPSATSFVSGSPLRMATSTSEPTSTGNPATARPQLDVVIRTSLGCSLSQSSRALNPENPQARGTPILNPFRTDDWPPSSIPDGQYGIDNQKRRKGSHRARLRSTIRKARPINIHLTCDKWVTHINPRKTNKPLLCSHWFANAVRRYR</sequence>
<evidence type="ECO:0000313" key="3">
    <source>
        <dbReference type="Proteomes" id="UP001230504"/>
    </source>
</evidence>
<feature type="region of interest" description="Disordered" evidence="1">
    <location>
        <begin position="16"/>
        <end position="39"/>
    </location>
</feature>
<evidence type="ECO:0000256" key="1">
    <source>
        <dbReference type="SAM" id="MobiDB-lite"/>
    </source>
</evidence>
<dbReference type="RefSeq" id="XP_060411626.1">
    <property type="nucleotide sequence ID" value="XM_060552265.1"/>
</dbReference>
<dbReference type="AlphaFoldDB" id="A0AAD8PTP5"/>
<accession>A0AAD8PTP5</accession>
<feature type="region of interest" description="Disordered" evidence="1">
    <location>
        <begin position="58"/>
        <end position="95"/>
    </location>
</feature>